<evidence type="ECO:0000313" key="2">
    <source>
        <dbReference type="Proteomes" id="UP000272942"/>
    </source>
</evidence>
<sequence length="188" mass="21656">VNCQWFTDPGCQLFILSLRYRNTSAPEEDILLPHFHQLVSLSPNTSCISRCVRFHSSPHLINVEERIRINGSPIDRVLFADLFWSVYDQITNYTVSVYSCALVCRSATNVMLYYLLFIVVESRRLIPLRFSPKVFGFKARSVRWQDGAQNSLSIWRLMFIPLNGIIRSRYQTALLKGVEFGLCVSSLV</sequence>
<name>A0A183B674_9TREM</name>
<dbReference type="OrthoDB" id="5212574at2759"/>
<proteinExistence type="predicted"/>
<dbReference type="Gene3D" id="3.40.1190.10">
    <property type="entry name" value="Mur-like, catalytic domain"/>
    <property type="match status" value="1"/>
</dbReference>
<evidence type="ECO:0000313" key="3">
    <source>
        <dbReference type="WBParaSite" id="ECPE_0001474901-mRNA-1"/>
    </source>
</evidence>
<dbReference type="EMBL" id="UZAN01058317">
    <property type="protein sequence ID" value="VDP91978.1"/>
    <property type="molecule type" value="Genomic_DNA"/>
</dbReference>
<reference evidence="3" key="1">
    <citation type="submission" date="2016-06" db="UniProtKB">
        <authorList>
            <consortium name="WormBaseParasite"/>
        </authorList>
    </citation>
    <scope>IDENTIFICATION</scope>
</reference>
<protein>
    <submittedName>
        <fullName evidence="3">SHR-BD domain-containing protein</fullName>
    </submittedName>
</protein>
<gene>
    <name evidence="1" type="ORF">ECPE_LOCUS14706</name>
</gene>
<dbReference type="GO" id="GO:0005524">
    <property type="term" value="F:ATP binding"/>
    <property type="evidence" value="ECO:0007669"/>
    <property type="project" value="InterPro"/>
</dbReference>
<dbReference type="InterPro" id="IPR036565">
    <property type="entry name" value="Mur-like_cat_sf"/>
</dbReference>
<dbReference type="WBParaSite" id="ECPE_0001474901-mRNA-1">
    <property type="protein sequence ID" value="ECPE_0001474901-mRNA-1"/>
    <property type="gene ID" value="ECPE_0001474901"/>
</dbReference>
<reference evidence="1 2" key="2">
    <citation type="submission" date="2018-11" db="EMBL/GenBank/DDBJ databases">
        <authorList>
            <consortium name="Pathogen Informatics"/>
        </authorList>
    </citation>
    <scope>NUCLEOTIDE SEQUENCE [LARGE SCALE GENOMIC DNA]</scope>
    <source>
        <strain evidence="1 2">Egypt</strain>
    </source>
</reference>
<dbReference type="AlphaFoldDB" id="A0A183B674"/>
<organism evidence="3">
    <name type="scientific">Echinostoma caproni</name>
    <dbReference type="NCBI Taxonomy" id="27848"/>
    <lineage>
        <taxon>Eukaryota</taxon>
        <taxon>Metazoa</taxon>
        <taxon>Spiralia</taxon>
        <taxon>Lophotrochozoa</taxon>
        <taxon>Platyhelminthes</taxon>
        <taxon>Trematoda</taxon>
        <taxon>Digenea</taxon>
        <taxon>Plagiorchiida</taxon>
        <taxon>Echinostomata</taxon>
        <taxon>Echinostomatoidea</taxon>
        <taxon>Echinostomatidae</taxon>
        <taxon>Echinostoma</taxon>
    </lineage>
</organism>
<accession>A0A183B674</accession>
<evidence type="ECO:0000313" key="1">
    <source>
        <dbReference type="EMBL" id="VDP91978.1"/>
    </source>
</evidence>
<dbReference type="SUPFAM" id="SSF53623">
    <property type="entry name" value="MurD-like peptide ligases, catalytic domain"/>
    <property type="match status" value="1"/>
</dbReference>
<dbReference type="Proteomes" id="UP000272942">
    <property type="component" value="Unassembled WGS sequence"/>
</dbReference>
<keyword evidence="2" id="KW-1185">Reference proteome</keyword>